<dbReference type="InterPro" id="IPR025847">
    <property type="entry name" value="MEDS_domain"/>
</dbReference>
<evidence type="ECO:0000259" key="10">
    <source>
        <dbReference type="PROSITE" id="PS50110"/>
    </source>
</evidence>
<keyword evidence="5" id="KW-0808">Transferase</keyword>
<dbReference type="SUPFAM" id="SSF55874">
    <property type="entry name" value="ATPase domain of HSP90 chaperone/DNA topoisomerase II/histidine kinase"/>
    <property type="match status" value="1"/>
</dbReference>
<comment type="subcellular location">
    <subcellularLocation>
        <location evidence="2">Cell inner membrane</location>
        <topology evidence="2">Multi-pass membrane protein</topology>
    </subcellularLocation>
</comment>
<dbReference type="InterPro" id="IPR036097">
    <property type="entry name" value="HisK_dim/P_sf"/>
</dbReference>
<dbReference type="InterPro" id="IPR003594">
    <property type="entry name" value="HATPase_dom"/>
</dbReference>
<dbReference type="PRINTS" id="PR00344">
    <property type="entry name" value="BCTRLSENSOR"/>
</dbReference>
<dbReference type="SMART" id="SM00388">
    <property type="entry name" value="HisKA"/>
    <property type="match status" value="1"/>
</dbReference>
<evidence type="ECO:0000256" key="7">
    <source>
        <dbReference type="PROSITE-ProRule" id="PRU00169"/>
    </source>
</evidence>
<dbReference type="Gene3D" id="3.30.565.10">
    <property type="entry name" value="Histidine kinase-like ATPase, C-terminal domain"/>
    <property type="match status" value="1"/>
</dbReference>
<dbReference type="InterPro" id="IPR036890">
    <property type="entry name" value="HATPase_C_sf"/>
</dbReference>
<dbReference type="Pfam" id="PF02518">
    <property type="entry name" value="HATPase_c"/>
    <property type="match status" value="1"/>
</dbReference>
<dbReference type="Gene3D" id="1.10.287.130">
    <property type="match status" value="1"/>
</dbReference>
<dbReference type="SUPFAM" id="SSF55785">
    <property type="entry name" value="PYP-like sensor domain (PAS domain)"/>
    <property type="match status" value="1"/>
</dbReference>
<name>A0AB37AN27_9BURK</name>
<organism evidence="11 12">
    <name type="scientific">Burkholderia multivorans</name>
    <dbReference type="NCBI Taxonomy" id="87883"/>
    <lineage>
        <taxon>Bacteria</taxon>
        <taxon>Pseudomonadati</taxon>
        <taxon>Pseudomonadota</taxon>
        <taxon>Betaproteobacteria</taxon>
        <taxon>Burkholderiales</taxon>
        <taxon>Burkholderiaceae</taxon>
        <taxon>Burkholderia</taxon>
        <taxon>Burkholderia cepacia complex</taxon>
    </lineage>
</organism>
<dbReference type="FunFam" id="3.30.565.10:FF:000006">
    <property type="entry name" value="Sensor histidine kinase WalK"/>
    <property type="match status" value="1"/>
</dbReference>
<dbReference type="Pfam" id="PF00512">
    <property type="entry name" value="HisKA"/>
    <property type="match status" value="1"/>
</dbReference>
<feature type="modified residue" description="4-aspartylphosphate" evidence="7">
    <location>
        <position position="655"/>
    </location>
</feature>
<keyword evidence="4 7" id="KW-0597">Phosphoprotein</keyword>
<dbReference type="PROSITE" id="PS50109">
    <property type="entry name" value="HIS_KIN"/>
    <property type="match status" value="1"/>
</dbReference>
<dbReference type="InterPro" id="IPR013656">
    <property type="entry name" value="PAS_4"/>
</dbReference>
<dbReference type="RefSeq" id="WP_059787037.1">
    <property type="nucleotide sequence ID" value="NZ_CADFDA010000010.1"/>
</dbReference>
<dbReference type="GO" id="GO:0005886">
    <property type="term" value="C:plasma membrane"/>
    <property type="evidence" value="ECO:0007669"/>
    <property type="project" value="UniProtKB-SubCell"/>
</dbReference>
<evidence type="ECO:0000259" key="9">
    <source>
        <dbReference type="PROSITE" id="PS50109"/>
    </source>
</evidence>
<dbReference type="CDD" id="cd17580">
    <property type="entry name" value="REC_2_DhkD-like"/>
    <property type="match status" value="1"/>
</dbReference>
<dbReference type="CDD" id="cd00082">
    <property type="entry name" value="HisKA"/>
    <property type="match status" value="1"/>
</dbReference>
<dbReference type="PROSITE" id="PS50110">
    <property type="entry name" value="RESPONSE_REGULATORY"/>
    <property type="match status" value="1"/>
</dbReference>
<evidence type="ECO:0000313" key="11">
    <source>
        <dbReference type="EMBL" id="PRE41287.1"/>
    </source>
</evidence>
<gene>
    <name evidence="11" type="ORF">C6P99_26485</name>
</gene>
<dbReference type="SMART" id="SM00387">
    <property type="entry name" value="HATPase_c"/>
    <property type="match status" value="1"/>
</dbReference>
<dbReference type="Pfam" id="PF08448">
    <property type="entry name" value="PAS_4"/>
    <property type="match status" value="1"/>
</dbReference>
<evidence type="ECO:0000256" key="3">
    <source>
        <dbReference type="ARBA" id="ARBA00012438"/>
    </source>
</evidence>
<dbReference type="CDD" id="cd00075">
    <property type="entry name" value="HATPase"/>
    <property type="match status" value="1"/>
</dbReference>
<dbReference type="EC" id="2.7.13.3" evidence="3"/>
<dbReference type="Gene3D" id="3.40.50.2300">
    <property type="match status" value="1"/>
</dbReference>
<dbReference type="AlphaFoldDB" id="A0AB37AN27"/>
<feature type="domain" description="Histidine kinase" evidence="9">
    <location>
        <begin position="365"/>
        <end position="581"/>
    </location>
</feature>
<feature type="domain" description="Response regulatory" evidence="10">
    <location>
        <begin position="606"/>
        <end position="722"/>
    </location>
</feature>
<dbReference type="SMART" id="SM00448">
    <property type="entry name" value="REC"/>
    <property type="match status" value="1"/>
</dbReference>
<evidence type="ECO:0000256" key="6">
    <source>
        <dbReference type="ARBA" id="ARBA00022777"/>
    </source>
</evidence>
<feature type="coiled-coil region" evidence="8">
    <location>
        <begin position="331"/>
        <end position="358"/>
    </location>
</feature>
<evidence type="ECO:0000256" key="5">
    <source>
        <dbReference type="ARBA" id="ARBA00022679"/>
    </source>
</evidence>
<keyword evidence="6 11" id="KW-0418">Kinase</keyword>
<evidence type="ECO:0000256" key="8">
    <source>
        <dbReference type="SAM" id="Coils"/>
    </source>
</evidence>
<dbReference type="Pfam" id="PF14417">
    <property type="entry name" value="MEDS"/>
    <property type="match status" value="1"/>
</dbReference>
<proteinExistence type="predicted"/>
<reference evidence="11 12" key="1">
    <citation type="submission" date="2018-03" db="EMBL/GenBank/DDBJ databases">
        <authorList>
            <person name="Nguyen K."/>
            <person name="Fouts D."/>
            <person name="Sutton G."/>
        </authorList>
    </citation>
    <scope>NUCLEOTIDE SEQUENCE [LARGE SCALE GENOMIC DNA]</scope>
    <source>
        <strain evidence="11 12">AU14328</strain>
    </source>
</reference>
<dbReference type="PANTHER" id="PTHR43547:SF2">
    <property type="entry name" value="HYBRID SIGNAL TRANSDUCTION HISTIDINE KINASE C"/>
    <property type="match status" value="1"/>
</dbReference>
<dbReference type="InterPro" id="IPR011006">
    <property type="entry name" value="CheY-like_superfamily"/>
</dbReference>
<accession>A0AB37AN27</accession>
<dbReference type="PANTHER" id="PTHR43547">
    <property type="entry name" value="TWO-COMPONENT HISTIDINE KINASE"/>
    <property type="match status" value="1"/>
</dbReference>
<protein>
    <recommendedName>
        <fullName evidence="3">histidine kinase</fullName>
        <ecNumber evidence="3">2.7.13.3</ecNumber>
    </recommendedName>
</protein>
<dbReference type="Gene3D" id="3.30.450.20">
    <property type="entry name" value="PAS domain"/>
    <property type="match status" value="1"/>
</dbReference>
<evidence type="ECO:0000256" key="4">
    <source>
        <dbReference type="ARBA" id="ARBA00022553"/>
    </source>
</evidence>
<dbReference type="InterPro" id="IPR004358">
    <property type="entry name" value="Sig_transdc_His_kin-like_C"/>
</dbReference>
<dbReference type="GO" id="GO:0000155">
    <property type="term" value="F:phosphorelay sensor kinase activity"/>
    <property type="evidence" value="ECO:0007669"/>
    <property type="project" value="InterPro"/>
</dbReference>
<evidence type="ECO:0000256" key="2">
    <source>
        <dbReference type="ARBA" id="ARBA00004429"/>
    </source>
</evidence>
<dbReference type="Proteomes" id="UP000237811">
    <property type="component" value="Unassembled WGS sequence"/>
</dbReference>
<evidence type="ECO:0000256" key="1">
    <source>
        <dbReference type="ARBA" id="ARBA00000085"/>
    </source>
</evidence>
<dbReference type="InterPro" id="IPR001789">
    <property type="entry name" value="Sig_transdc_resp-reg_receiver"/>
</dbReference>
<dbReference type="SUPFAM" id="SSF52172">
    <property type="entry name" value="CheY-like"/>
    <property type="match status" value="1"/>
</dbReference>
<dbReference type="InterPro" id="IPR005467">
    <property type="entry name" value="His_kinase_dom"/>
</dbReference>
<comment type="caution">
    <text evidence="11">The sequence shown here is derived from an EMBL/GenBank/DDBJ whole genome shotgun (WGS) entry which is preliminary data.</text>
</comment>
<dbReference type="EMBL" id="PVFR01000082">
    <property type="protein sequence ID" value="PRE41287.1"/>
    <property type="molecule type" value="Genomic_DNA"/>
</dbReference>
<dbReference type="InterPro" id="IPR035965">
    <property type="entry name" value="PAS-like_dom_sf"/>
</dbReference>
<sequence>MVSPLEPAPSGADHFVQFYDSVEQLLPEVVAFAGDALRSGGSAIVIVRADRLADVVERLGALVAAIGEPARRRVFVSDAEALLARFMNGDMPDRDRFQRSVGAIVEAAIAAGRPVHAFGEMVAVLCARGQPDAALRLEALWNELIERHRFSLYCGYPHDAFPGAEQSTLFRHVCALHRRVLPAASLRNDERELHLTLALSQQRSRALGAEIRRREDAERQRNGVLMHAPLPIALLAGPEHRIVLANHRFSAMCGRTDIVGRPLASVMPGADSPAVTRALDDARAHGVSTTIGEHRDRATPEGARVYRLHFNPQPQADGIGVIVSAVEVTEHVAAREKLQAANAERDRLLAELRDANHAKDQFLAVLGHELRNPLTPISLALELVRSREGHATPNEIAIIQRQLDHMVRLIDDLLDVSRITRGKIELKKEAVRIGDIVDRAVEVASPLLEQRRHRLHVDIDADVRCHGDPVRLSQVVANLLTNAAKYTAPGGDIGLHVARGDGDTIVIEVRDSGAGIPPDRLDSIFEPFFRLGGEPGRMDGGLGIGLALVKSFVMLHGGTVRADSAGPGLGSTFTVTLPEYRPPTVEADARELEHPPVAVPVGTRRRVLLVDDNEDAAATLAQWLRDAGHDVAVVHDPLSALGAFRSHEPDVAILDIGLPVMDGYELIRRLKAIETDKPCTFLALTGYGRIADRERCLEAGFRHHLVKPVDPAALHRAMDDSDPVHAPAPPTPAASVAAVTSVAPVPAVSPVPPLPQVDGQPEL</sequence>
<dbReference type="InterPro" id="IPR003661">
    <property type="entry name" value="HisK_dim/P_dom"/>
</dbReference>
<comment type="catalytic activity">
    <reaction evidence="1">
        <text>ATP + protein L-histidine = ADP + protein N-phospho-L-histidine.</text>
        <dbReference type="EC" id="2.7.13.3"/>
    </reaction>
</comment>
<evidence type="ECO:0000313" key="12">
    <source>
        <dbReference type="Proteomes" id="UP000237811"/>
    </source>
</evidence>
<keyword evidence="8" id="KW-0175">Coiled coil</keyword>
<dbReference type="Pfam" id="PF00072">
    <property type="entry name" value="Response_reg"/>
    <property type="match status" value="1"/>
</dbReference>
<dbReference type="SUPFAM" id="SSF47384">
    <property type="entry name" value="Homodimeric domain of signal transducing histidine kinase"/>
    <property type="match status" value="1"/>
</dbReference>